<evidence type="ECO:0000313" key="2">
    <source>
        <dbReference type="EMBL" id="AXK45653.1"/>
    </source>
</evidence>
<gene>
    <name evidence="2" type="ORF">DWV08_08540</name>
    <name evidence="3" type="ORF">DXU92_00285</name>
</gene>
<keyword evidence="1" id="KW-1133">Transmembrane helix</keyword>
<accession>A0A345YP01</accession>
<evidence type="ECO:0000313" key="4">
    <source>
        <dbReference type="Proteomes" id="UP000254236"/>
    </source>
</evidence>
<dbReference type="EMBL" id="QSWH01000001">
    <property type="protein sequence ID" value="RRR24670.1"/>
    <property type="molecule type" value="Genomic_DNA"/>
</dbReference>
<dbReference type="InterPro" id="IPR032710">
    <property type="entry name" value="NTF2-like_dom_sf"/>
</dbReference>
<dbReference type="Proteomes" id="UP000282185">
    <property type="component" value="Unassembled WGS sequence"/>
</dbReference>
<sequence length="165" mass="17928">MTTAPPSGPSAPSPASRPRRPLWHWLLLAGVGAVGLLVVAVLGVIIAIQLLTRGNPQATLEDYYSSLETQDCELFMDSTTAAFREAAGVTGCDAFEQAVGSATSIDFEVDDRTNRRGYAIFTVTERHQVEGQELEATLSYYVRRIDGQWDLDGIVLDEIDGEPVL</sequence>
<evidence type="ECO:0008006" key="6">
    <source>
        <dbReference type="Google" id="ProtNLM"/>
    </source>
</evidence>
<protein>
    <recommendedName>
        <fullName evidence="6">DUF4878 domain-containing protein</fullName>
    </recommendedName>
</protein>
<dbReference type="KEGG" id="bsau:DWV08_08540"/>
<evidence type="ECO:0000256" key="1">
    <source>
        <dbReference type="SAM" id="Phobius"/>
    </source>
</evidence>
<dbReference type="Proteomes" id="UP000254236">
    <property type="component" value="Chromosome"/>
</dbReference>
<evidence type="ECO:0000313" key="3">
    <source>
        <dbReference type="EMBL" id="RRR24670.1"/>
    </source>
</evidence>
<keyword evidence="4" id="KW-1185">Reference proteome</keyword>
<evidence type="ECO:0000313" key="5">
    <source>
        <dbReference type="Proteomes" id="UP000282185"/>
    </source>
</evidence>
<proteinExistence type="predicted"/>
<feature type="transmembrane region" description="Helical" evidence="1">
    <location>
        <begin position="22"/>
        <end position="48"/>
    </location>
</feature>
<keyword evidence="1" id="KW-0472">Membrane</keyword>
<dbReference type="EMBL" id="CP031356">
    <property type="protein sequence ID" value="AXK45653.1"/>
    <property type="molecule type" value="Genomic_DNA"/>
</dbReference>
<keyword evidence="1" id="KW-0812">Transmembrane</keyword>
<organism evidence="3 5">
    <name type="scientific">Brachybacterium saurashtrense</name>
    <dbReference type="NCBI Taxonomy" id="556288"/>
    <lineage>
        <taxon>Bacteria</taxon>
        <taxon>Bacillati</taxon>
        <taxon>Actinomycetota</taxon>
        <taxon>Actinomycetes</taxon>
        <taxon>Micrococcales</taxon>
        <taxon>Dermabacteraceae</taxon>
        <taxon>Brachybacterium</taxon>
    </lineage>
</organism>
<name>A0A345YP01_9MICO</name>
<reference evidence="2 4" key="1">
    <citation type="submission" date="2018-07" db="EMBL/GenBank/DDBJ databases">
        <title>Brachybacterium saurashtrense DSM 23186 genome sequence.</title>
        <authorList>
            <person name="Guo L."/>
        </authorList>
    </citation>
    <scope>NUCLEOTIDE SEQUENCE [LARGE SCALE GENOMIC DNA]</scope>
    <source>
        <strain evidence="2 4">DSM 23186</strain>
    </source>
</reference>
<dbReference type="OrthoDB" id="4793450at2"/>
<reference evidence="3 5" key="2">
    <citation type="submission" date="2018-08" db="EMBL/GenBank/DDBJ databases">
        <title>Brachybacterium saurashtrense DSM 23186.</title>
        <authorList>
            <person name="Li Y."/>
        </authorList>
    </citation>
    <scope>NUCLEOTIDE SEQUENCE [LARGE SCALE GENOMIC DNA]</scope>
    <source>
        <strain evidence="3 5">DSM 23186</strain>
    </source>
</reference>
<dbReference type="SUPFAM" id="SSF54427">
    <property type="entry name" value="NTF2-like"/>
    <property type="match status" value="1"/>
</dbReference>
<dbReference type="AlphaFoldDB" id="A0A345YP01"/>
<dbReference type="RefSeq" id="WP_115413401.1">
    <property type="nucleotide sequence ID" value="NZ_CP031356.1"/>
</dbReference>